<dbReference type="InterPro" id="IPR002885">
    <property type="entry name" value="PPR_rpt"/>
</dbReference>
<feature type="repeat" description="PPR" evidence="2">
    <location>
        <begin position="185"/>
        <end position="219"/>
    </location>
</feature>
<organism evidence="3 4">
    <name type="scientific">Prorocentrum cordatum</name>
    <dbReference type="NCBI Taxonomy" id="2364126"/>
    <lineage>
        <taxon>Eukaryota</taxon>
        <taxon>Sar</taxon>
        <taxon>Alveolata</taxon>
        <taxon>Dinophyceae</taxon>
        <taxon>Prorocentrales</taxon>
        <taxon>Prorocentraceae</taxon>
        <taxon>Prorocentrum</taxon>
    </lineage>
</organism>
<accession>A0ABN9VNQ9</accession>
<evidence type="ECO:0000256" key="1">
    <source>
        <dbReference type="ARBA" id="ARBA00022737"/>
    </source>
</evidence>
<protein>
    <recommendedName>
        <fullName evidence="5">Pentatricopeptide repeat-containing protein, chloroplastic</fullName>
    </recommendedName>
</protein>
<evidence type="ECO:0008006" key="5">
    <source>
        <dbReference type="Google" id="ProtNLM"/>
    </source>
</evidence>
<dbReference type="PANTHER" id="PTHR47936:SF1">
    <property type="entry name" value="PENTATRICOPEPTIDE REPEAT-CONTAINING PROTEIN GUN1, CHLOROPLASTIC"/>
    <property type="match status" value="1"/>
</dbReference>
<dbReference type="PANTHER" id="PTHR47936">
    <property type="entry name" value="PPR_LONG DOMAIN-CONTAINING PROTEIN"/>
    <property type="match status" value="1"/>
</dbReference>
<dbReference type="NCBIfam" id="TIGR00756">
    <property type="entry name" value="PPR"/>
    <property type="match status" value="2"/>
</dbReference>
<dbReference type="EMBL" id="CAUYUJ010017464">
    <property type="protein sequence ID" value="CAK0875029.1"/>
    <property type="molecule type" value="Genomic_DNA"/>
</dbReference>
<sequence>MRAAKLEPNATLSYSAVTSACGKGMQWRRALALHSEMLQAKLDSHVVSCNAVISACEKGEQWQWALALLSEMWEAKLEPDSATAPRSARARKVGSGRGLCRCSARCGRRSSIQTSSATALASARARRAGNGSGLWRSLARCGRQSWSLQQSSKLQRCHQRVREGPAVAVGSGTAKRDGDKVGARHDFSYSAVISACEKGRQWQRALALLGEMREAKVEPNSPTPLLSARAKRASSGSGLFGCLVRCGTRTWSPTSPLSYSACISACENSNQWKQALLLLSEIEAKL</sequence>
<dbReference type="Proteomes" id="UP001189429">
    <property type="component" value="Unassembled WGS sequence"/>
</dbReference>
<evidence type="ECO:0000256" key="2">
    <source>
        <dbReference type="PROSITE-ProRule" id="PRU00708"/>
    </source>
</evidence>
<gene>
    <name evidence="3" type="ORF">PCOR1329_LOCUS59776</name>
</gene>
<dbReference type="PROSITE" id="PS51375">
    <property type="entry name" value="PPR"/>
    <property type="match status" value="2"/>
</dbReference>
<dbReference type="InterPro" id="IPR011990">
    <property type="entry name" value="TPR-like_helical_dom_sf"/>
</dbReference>
<evidence type="ECO:0000313" key="3">
    <source>
        <dbReference type="EMBL" id="CAK0875029.1"/>
    </source>
</evidence>
<dbReference type="Pfam" id="PF01535">
    <property type="entry name" value="PPR"/>
    <property type="match status" value="4"/>
</dbReference>
<feature type="repeat" description="PPR" evidence="2">
    <location>
        <begin position="45"/>
        <end position="79"/>
    </location>
</feature>
<evidence type="ECO:0000313" key="4">
    <source>
        <dbReference type="Proteomes" id="UP001189429"/>
    </source>
</evidence>
<name>A0ABN9VNQ9_9DINO</name>
<comment type="caution">
    <text evidence="3">The sequence shown here is derived from an EMBL/GenBank/DDBJ whole genome shotgun (WGS) entry which is preliminary data.</text>
</comment>
<dbReference type="Gene3D" id="1.25.40.10">
    <property type="entry name" value="Tetratricopeptide repeat domain"/>
    <property type="match status" value="2"/>
</dbReference>
<keyword evidence="1" id="KW-0677">Repeat</keyword>
<reference evidence="3" key="1">
    <citation type="submission" date="2023-10" db="EMBL/GenBank/DDBJ databases">
        <authorList>
            <person name="Chen Y."/>
            <person name="Shah S."/>
            <person name="Dougan E. K."/>
            <person name="Thang M."/>
            <person name="Chan C."/>
        </authorList>
    </citation>
    <scope>NUCLEOTIDE SEQUENCE [LARGE SCALE GENOMIC DNA]</scope>
</reference>
<keyword evidence="4" id="KW-1185">Reference proteome</keyword>
<proteinExistence type="predicted"/>
<dbReference type="PROSITE" id="PS51257">
    <property type="entry name" value="PROKAR_LIPOPROTEIN"/>
    <property type="match status" value="1"/>
</dbReference>